<evidence type="ECO:0000256" key="2">
    <source>
        <dbReference type="ARBA" id="ARBA00022729"/>
    </source>
</evidence>
<protein>
    <submittedName>
        <fullName evidence="7">Flagella basal body P-ring formation protein FlgA</fullName>
    </submittedName>
</protein>
<dbReference type="InterPro" id="IPR017585">
    <property type="entry name" value="SAF_FlgA"/>
</dbReference>
<dbReference type="SMART" id="SM00858">
    <property type="entry name" value="SAF"/>
    <property type="match status" value="1"/>
</dbReference>
<comment type="subcellular location">
    <subcellularLocation>
        <location evidence="1">Periplasm</location>
    </subcellularLocation>
</comment>
<accession>A0A1G7Q877</accession>
<keyword evidence="7" id="KW-0282">Flagellum</keyword>
<dbReference type="PANTHER" id="PTHR36307:SF1">
    <property type="entry name" value="FLAGELLA BASAL BODY P-RING FORMATION PROTEIN FLGA"/>
    <property type="match status" value="1"/>
</dbReference>
<organism evidence="7 8">
    <name type="scientific">Limimonas halophila</name>
    <dbReference type="NCBI Taxonomy" id="1082479"/>
    <lineage>
        <taxon>Bacteria</taxon>
        <taxon>Pseudomonadati</taxon>
        <taxon>Pseudomonadota</taxon>
        <taxon>Alphaproteobacteria</taxon>
        <taxon>Rhodospirillales</taxon>
        <taxon>Rhodovibrionaceae</taxon>
        <taxon>Limimonas</taxon>
    </lineage>
</organism>
<reference evidence="7 8" key="1">
    <citation type="submission" date="2016-10" db="EMBL/GenBank/DDBJ databases">
        <authorList>
            <person name="de Groot N.N."/>
        </authorList>
    </citation>
    <scope>NUCLEOTIDE SEQUENCE [LARGE SCALE GENOMIC DNA]</scope>
    <source>
        <strain evidence="7 8">DSM 25584</strain>
    </source>
</reference>
<dbReference type="InterPro" id="IPR039246">
    <property type="entry name" value="Flagellar_FlgA"/>
</dbReference>
<dbReference type="EMBL" id="FNCE01000003">
    <property type="protein sequence ID" value="SDF93800.1"/>
    <property type="molecule type" value="Genomic_DNA"/>
</dbReference>
<evidence type="ECO:0000313" key="7">
    <source>
        <dbReference type="EMBL" id="SDF93800.1"/>
    </source>
</evidence>
<sequence>MRARTLILAAVTGGLVAASATADERVMVNRDVTVEGETVRLGDIFAGVGNKASAPVTQAPEPGQRVRLDTDWLKKVARSYGLDWSPTSPNLDVEVTRATQTLGADVIRNAIADALDRQGVRGTYDLDLNNDRIGLELAASSPATVTVTKLSYRRERGRFTASVQAPASGEPEASATVSGSVVRQRTVPVPTQRISRGDRIRARDLRMVQRRQDRLPRGAVVSKDNLVGLEASRSLAQDRVVRRNDVQKPVLVTRNSAVTIELKTDSMRLTATGRALEDGARGEMVRVVNTMSKKTVSGQVVGAETVAVRP</sequence>
<name>A0A1G7Q877_9PROT</name>
<dbReference type="InterPro" id="IPR013974">
    <property type="entry name" value="SAF"/>
</dbReference>
<dbReference type="NCBIfam" id="TIGR03170">
    <property type="entry name" value="flgA_cterm"/>
    <property type="match status" value="1"/>
</dbReference>
<dbReference type="Gene3D" id="3.90.1210.10">
    <property type="entry name" value="Antifreeze-like/N-acetylneuraminic acid synthase C-terminal domain"/>
    <property type="match status" value="1"/>
</dbReference>
<feature type="domain" description="SAF" evidence="6">
    <location>
        <begin position="185"/>
        <end position="247"/>
    </location>
</feature>
<proteinExistence type="predicted"/>
<dbReference type="PANTHER" id="PTHR36307">
    <property type="entry name" value="FLAGELLA BASAL BODY P-RING FORMATION PROTEIN FLGA"/>
    <property type="match status" value="1"/>
</dbReference>
<feature type="region of interest" description="Disordered" evidence="4">
    <location>
        <begin position="161"/>
        <end position="180"/>
    </location>
</feature>
<keyword evidence="7" id="KW-0966">Cell projection</keyword>
<evidence type="ECO:0000259" key="6">
    <source>
        <dbReference type="SMART" id="SM00858"/>
    </source>
</evidence>
<keyword evidence="7" id="KW-0969">Cilium</keyword>
<evidence type="ECO:0000256" key="1">
    <source>
        <dbReference type="ARBA" id="ARBA00004418"/>
    </source>
</evidence>
<dbReference type="Pfam" id="PF13144">
    <property type="entry name" value="ChapFlgA"/>
    <property type="match status" value="1"/>
</dbReference>
<dbReference type="GO" id="GO:0044780">
    <property type="term" value="P:bacterial-type flagellum assembly"/>
    <property type="evidence" value="ECO:0007669"/>
    <property type="project" value="InterPro"/>
</dbReference>
<evidence type="ECO:0000313" key="8">
    <source>
        <dbReference type="Proteomes" id="UP000199415"/>
    </source>
</evidence>
<dbReference type="GO" id="GO:0042597">
    <property type="term" value="C:periplasmic space"/>
    <property type="evidence" value="ECO:0007669"/>
    <property type="project" value="UniProtKB-SubCell"/>
</dbReference>
<keyword evidence="8" id="KW-1185">Reference proteome</keyword>
<keyword evidence="2 5" id="KW-0732">Signal</keyword>
<dbReference type="STRING" id="1082479.SAMN05216241_103242"/>
<keyword evidence="3" id="KW-0574">Periplasm</keyword>
<evidence type="ECO:0000256" key="3">
    <source>
        <dbReference type="ARBA" id="ARBA00022764"/>
    </source>
</evidence>
<evidence type="ECO:0000256" key="5">
    <source>
        <dbReference type="SAM" id="SignalP"/>
    </source>
</evidence>
<gene>
    <name evidence="7" type="ORF">SAMN05216241_103242</name>
</gene>
<dbReference type="OrthoDB" id="7727421at2"/>
<dbReference type="CDD" id="cd11614">
    <property type="entry name" value="SAF_CpaB_FlgA_like"/>
    <property type="match status" value="1"/>
</dbReference>
<evidence type="ECO:0000256" key="4">
    <source>
        <dbReference type="SAM" id="MobiDB-lite"/>
    </source>
</evidence>
<dbReference type="Proteomes" id="UP000199415">
    <property type="component" value="Unassembled WGS sequence"/>
</dbReference>
<dbReference type="Gene3D" id="2.30.30.760">
    <property type="match status" value="1"/>
</dbReference>
<dbReference type="AlphaFoldDB" id="A0A1G7Q877"/>
<feature type="signal peptide" evidence="5">
    <location>
        <begin position="1"/>
        <end position="22"/>
    </location>
</feature>
<dbReference type="RefSeq" id="WP_090019356.1">
    <property type="nucleotide sequence ID" value="NZ_FNCE01000003.1"/>
</dbReference>
<feature type="chain" id="PRO_5011568861" evidence="5">
    <location>
        <begin position="23"/>
        <end position="310"/>
    </location>
</feature>